<sequence length="293" mass="33920">MEFALSKILENLNLDQIPQVTEEGLLRKEKWLETSMFINKIEQKEVQIPHTTIIISECSLPLACFNLYSLLQDRTLEEVTLTVQIPSKFNNLQVSIYPLLKHFDIGTKIGERFITSNDYVKNDTFLSIKLDTRHLKFFSKEDKKRKLFIKYQGDTLLNSGLYDKELLYKSFIEIKTFKIDKRRQRRSSEKTCRDKRRDNTCCLDDIYISTTDMKLSFVLTPLEINIHGCGGTCELAENAQTNSKLAAKTSYPKNSCCFASAYEDIQVSYSIDDFKTIDNATIHELVAKTCMCY</sequence>
<name>A0AC35U4T2_9BILA</name>
<accession>A0AC35U4T2</accession>
<reference evidence="2" key="1">
    <citation type="submission" date="2016-11" db="UniProtKB">
        <authorList>
            <consortium name="WormBaseParasite"/>
        </authorList>
    </citation>
    <scope>IDENTIFICATION</scope>
    <source>
        <strain evidence="2">KR3021</strain>
    </source>
</reference>
<proteinExistence type="predicted"/>
<evidence type="ECO:0000313" key="1">
    <source>
        <dbReference type="Proteomes" id="UP000095286"/>
    </source>
</evidence>
<evidence type="ECO:0000313" key="2">
    <source>
        <dbReference type="WBParaSite" id="RSKR_0000743550.1"/>
    </source>
</evidence>
<organism evidence="1 2">
    <name type="scientific">Rhabditophanes sp. KR3021</name>
    <dbReference type="NCBI Taxonomy" id="114890"/>
    <lineage>
        <taxon>Eukaryota</taxon>
        <taxon>Metazoa</taxon>
        <taxon>Ecdysozoa</taxon>
        <taxon>Nematoda</taxon>
        <taxon>Chromadorea</taxon>
        <taxon>Rhabditida</taxon>
        <taxon>Tylenchina</taxon>
        <taxon>Panagrolaimomorpha</taxon>
        <taxon>Strongyloidoidea</taxon>
        <taxon>Alloionematidae</taxon>
        <taxon>Rhabditophanes</taxon>
    </lineage>
</organism>
<dbReference type="Proteomes" id="UP000095286">
    <property type="component" value="Unplaced"/>
</dbReference>
<dbReference type="WBParaSite" id="RSKR_0000743550.1">
    <property type="protein sequence ID" value="RSKR_0000743550.1"/>
    <property type="gene ID" value="RSKR_0000743550"/>
</dbReference>
<protein>
    <submittedName>
        <fullName evidence="2">TGF_BETA_2 domain-containing protein</fullName>
    </submittedName>
</protein>